<name>A0ACC3S410_9PEZI</name>
<dbReference type="Proteomes" id="UP001320706">
    <property type="component" value="Unassembled WGS sequence"/>
</dbReference>
<gene>
    <name evidence="1" type="ORF">M8818_007322</name>
</gene>
<organism evidence="1 2">
    <name type="scientific">Zalaria obscura</name>
    <dbReference type="NCBI Taxonomy" id="2024903"/>
    <lineage>
        <taxon>Eukaryota</taxon>
        <taxon>Fungi</taxon>
        <taxon>Dikarya</taxon>
        <taxon>Ascomycota</taxon>
        <taxon>Pezizomycotina</taxon>
        <taxon>Dothideomycetes</taxon>
        <taxon>Dothideomycetidae</taxon>
        <taxon>Dothideales</taxon>
        <taxon>Zalariaceae</taxon>
        <taxon>Zalaria</taxon>
    </lineage>
</organism>
<dbReference type="EMBL" id="JAMKPW020000043">
    <property type="protein sequence ID" value="KAK8194135.1"/>
    <property type="molecule type" value="Genomic_DNA"/>
</dbReference>
<reference evidence="1" key="1">
    <citation type="submission" date="2024-02" db="EMBL/GenBank/DDBJ databases">
        <title>Metagenome Assembled Genome of Zalaria obscura JY119.</title>
        <authorList>
            <person name="Vighnesh L."/>
            <person name="Jagadeeshwari U."/>
            <person name="Venkata Ramana C."/>
            <person name="Sasikala C."/>
        </authorList>
    </citation>
    <scope>NUCLEOTIDE SEQUENCE</scope>
    <source>
        <strain evidence="1">JY119</strain>
    </source>
</reference>
<evidence type="ECO:0000313" key="1">
    <source>
        <dbReference type="EMBL" id="KAK8194135.1"/>
    </source>
</evidence>
<comment type="caution">
    <text evidence="1">The sequence shown here is derived from an EMBL/GenBank/DDBJ whole genome shotgun (WGS) entry which is preliminary data.</text>
</comment>
<accession>A0ACC3S410</accession>
<keyword evidence="2" id="KW-1185">Reference proteome</keyword>
<protein>
    <submittedName>
        <fullName evidence="1">Uncharacterized protein</fullName>
    </submittedName>
</protein>
<proteinExistence type="predicted"/>
<sequence>MLSESVPAGPLGKGRRAPHRASMQIAFGAPWTRLGLIGARATSSYCSRRPELVQAAKGSCEFHGLCAAAAGRPKDHLVRSGRRGSVGAAHPRAAAQQPHCRQKCDAGRTPAPSSHPYPAHASDRRRNLDYAMS</sequence>
<evidence type="ECO:0000313" key="2">
    <source>
        <dbReference type="Proteomes" id="UP001320706"/>
    </source>
</evidence>